<dbReference type="EMBL" id="CP071182">
    <property type="protein sequence ID" value="QSO49150.1"/>
    <property type="molecule type" value="Genomic_DNA"/>
</dbReference>
<keyword evidence="4" id="KW-1185">Reference proteome</keyword>
<evidence type="ECO:0000256" key="2">
    <source>
        <dbReference type="SAM" id="Phobius"/>
    </source>
</evidence>
<dbReference type="Proteomes" id="UP000663505">
    <property type="component" value="Chromosome"/>
</dbReference>
<protein>
    <submittedName>
        <fullName evidence="3">Uncharacterized protein</fullName>
    </submittedName>
</protein>
<feature type="region of interest" description="Disordered" evidence="1">
    <location>
        <begin position="65"/>
        <end position="88"/>
    </location>
</feature>
<dbReference type="KEGG" id="afx:JZ786_09615"/>
<dbReference type="RefSeq" id="WP_206658463.1">
    <property type="nucleotide sequence ID" value="NZ_CP071182.1"/>
</dbReference>
<evidence type="ECO:0000256" key="1">
    <source>
        <dbReference type="SAM" id="MobiDB-lite"/>
    </source>
</evidence>
<sequence>MYTHRHVRPYIGKHVQCHTHFGTFEGIVVHCTKEHLILMPAAQAAAHHTMDGGMGYGEGRPFGMGPWGGGPAGPGGPMGPGGQGPAGPGGGWHFAIPLAAILGITAVGMHWW</sequence>
<keyword evidence="2" id="KW-0812">Transmembrane</keyword>
<evidence type="ECO:0000313" key="4">
    <source>
        <dbReference type="Proteomes" id="UP000663505"/>
    </source>
</evidence>
<feature type="transmembrane region" description="Helical" evidence="2">
    <location>
        <begin position="92"/>
        <end position="111"/>
    </location>
</feature>
<proteinExistence type="predicted"/>
<keyword evidence="2" id="KW-0472">Membrane</keyword>
<accession>A0A9X7W2H9</accession>
<organism evidence="3 4">
    <name type="scientific">Alicyclobacillus mengziensis</name>
    <dbReference type="NCBI Taxonomy" id="2931921"/>
    <lineage>
        <taxon>Bacteria</taxon>
        <taxon>Bacillati</taxon>
        <taxon>Bacillota</taxon>
        <taxon>Bacilli</taxon>
        <taxon>Bacillales</taxon>
        <taxon>Alicyclobacillaceae</taxon>
        <taxon>Alicyclobacillus</taxon>
    </lineage>
</organism>
<dbReference type="AlphaFoldDB" id="A0A9X7W2H9"/>
<evidence type="ECO:0000313" key="3">
    <source>
        <dbReference type="EMBL" id="QSO49150.1"/>
    </source>
</evidence>
<gene>
    <name evidence="3" type="ORF">JZ786_09615</name>
</gene>
<reference evidence="3 4" key="1">
    <citation type="submission" date="2021-02" db="EMBL/GenBank/DDBJ databases">
        <title>Alicyclobacillus curvatus sp. nov. and Alicyclobacillus mengziensis sp. nov., two acidophilic bacteria isolated from acid mine drainage.</title>
        <authorList>
            <person name="Huang Y."/>
        </authorList>
    </citation>
    <scope>NUCLEOTIDE SEQUENCE [LARGE SCALE GENOMIC DNA]</scope>
    <source>
        <strain evidence="3 4">S30H14</strain>
    </source>
</reference>
<keyword evidence="2" id="KW-1133">Transmembrane helix</keyword>
<name>A0A9X7W2H9_9BACL</name>